<comment type="caution">
    <text evidence="1">The sequence shown here is derived from an EMBL/GenBank/DDBJ whole genome shotgun (WGS) entry which is preliminary data.</text>
</comment>
<dbReference type="Proteomes" id="UP000499080">
    <property type="component" value="Unassembled WGS sequence"/>
</dbReference>
<proteinExistence type="predicted"/>
<reference evidence="1 2" key="1">
    <citation type="journal article" date="2019" name="Sci. Rep.">
        <title>Orb-weaving spider Araneus ventricosus genome elucidates the spidroin gene catalogue.</title>
        <authorList>
            <person name="Kono N."/>
            <person name="Nakamura H."/>
            <person name="Ohtoshi R."/>
            <person name="Moran D.A.P."/>
            <person name="Shinohara A."/>
            <person name="Yoshida Y."/>
            <person name="Fujiwara M."/>
            <person name="Mori M."/>
            <person name="Tomita M."/>
            <person name="Arakawa K."/>
        </authorList>
    </citation>
    <scope>NUCLEOTIDE SEQUENCE [LARGE SCALE GENOMIC DNA]</scope>
</reference>
<dbReference type="EMBL" id="BGPR01002306">
    <property type="protein sequence ID" value="GBM71312.1"/>
    <property type="molecule type" value="Genomic_DNA"/>
</dbReference>
<accession>A0A4Y2I1L2</accession>
<sequence>MEAPCKSHNRSLQSLRAIVPTPPPAFKTEFPALLSRKSFTPPPTFCGFRFCERTSLALNQDCISILRPNAPNEKRKTLDFQTFQPQQSNSHRIFALRTDFGARGTKWCGAERS</sequence>
<protein>
    <submittedName>
        <fullName evidence="1">Uncharacterized protein</fullName>
    </submittedName>
</protein>
<evidence type="ECO:0000313" key="1">
    <source>
        <dbReference type="EMBL" id="GBM71312.1"/>
    </source>
</evidence>
<dbReference type="AlphaFoldDB" id="A0A4Y2I1L2"/>
<gene>
    <name evidence="1" type="ORF">AVEN_178748_1</name>
</gene>
<evidence type="ECO:0000313" key="2">
    <source>
        <dbReference type="Proteomes" id="UP000499080"/>
    </source>
</evidence>
<organism evidence="1 2">
    <name type="scientific">Araneus ventricosus</name>
    <name type="common">Orbweaver spider</name>
    <name type="synonym">Epeira ventricosa</name>
    <dbReference type="NCBI Taxonomy" id="182803"/>
    <lineage>
        <taxon>Eukaryota</taxon>
        <taxon>Metazoa</taxon>
        <taxon>Ecdysozoa</taxon>
        <taxon>Arthropoda</taxon>
        <taxon>Chelicerata</taxon>
        <taxon>Arachnida</taxon>
        <taxon>Araneae</taxon>
        <taxon>Araneomorphae</taxon>
        <taxon>Entelegynae</taxon>
        <taxon>Araneoidea</taxon>
        <taxon>Araneidae</taxon>
        <taxon>Araneus</taxon>
    </lineage>
</organism>
<keyword evidence="2" id="KW-1185">Reference proteome</keyword>
<name>A0A4Y2I1L2_ARAVE</name>